<sequence length="341" mass="39143">MLKQISKALWSLGSGQWRCGVCLFELDFGIRPLEIDIVGRNGAESVFWTSDYHEVSFIEAFDIFHASFVNAQWWPGRSGERPRLVLGQSQQCGAKEVGFRPTRLLFLGDKVQNIIRLVENEASCPVYAALSHRWSEETQQVRLKHRNIAQRRKDGISLREFPPMMQDAISDDKGDWEAEAATMASVYANAELTLAATWCAGSGQSLFRDDSGNHNSTFDITEKNGVSIFLRPVWPHYMERDAEEGLLAEAEWPLLTRAWVYQEQFLSRRTLHFTRHELFWACNKVLDCQNNHEQEENGRRYPTLVTPRYQRSKDDQCKTVQNFSLSISGHTSIASYLSQSR</sequence>
<dbReference type="AlphaFoldDB" id="A0A2J6Q003"/>
<dbReference type="Pfam" id="PF06985">
    <property type="entry name" value="HET"/>
    <property type="match status" value="1"/>
</dbReference>
<gene>
    <name evidence="2" type="ORF">NA56DRAFT_705705</name>
</gene>
<reference evidence="2 3" key="1">
    <citation type="submission" date="2016-05" db="EMBL/GenBank/DDBJ databases">
        <title>A degradative enzymes factory behind the ericoid mycorrhizal symbiosis.</title>
        <authorList>
            <consortium name="DOE Joint Genome Institute"/>
            <person name="Martino E."/>
            <person name="Morin E."/>
            <person name="Grelet G."/>
            <person name="Kuo A."/>
            <person name="Kohler A."/>
            <person name="Daghino S."/>
            <person name="Barry K."/>
            <person name="Choi C."/>
            <person name="Cichocki N."/>
            <person name="Clum A."/>
            <person name="Copeland A."/>
            <person name="Hainaut M."/>
            <person name="Haridas S."/>
            <person name="Labutti K."/>
            <person name="Lindquist E."/>
            <person name="Lipzen A."/>
            <person name="Khouja H.-R."/>
            <person name="Murat C."/>
            <person name="Ohm R."/>
            <person name="Olson A."/>
            <person name="Spatafora J."/>
            <person name="Veneault-Fourrey C."/>
            <person name="Henrissat B."/>
            <person name="Grigoriev I."/>
            <person name="Martin F."/>
            <person name="Perotto S."/>
        </authorList>
    </citation>
    <scope>NUCLEOTIDE SEQUENCE [LARGE SCALE GENOMIC DNA]</scope>
    <source>
        <strain evidence="2 3">UAMH 7357</strain>
    </source>
</reference>
<feature type="domain" description="Heterokaryon incompatibility" evidence="1">
    <location>
        <begin position="171"/>
        <end position="263"/>
    </location>
</feature>
<organism evidence="2 3">
    <name type="scientific">Hyaloscypha hepaticicola</name>
    <dbReference type="NCBI Taxonomy" id="2082293"/>
    <lineage>
        <taxon>Eukaryota</taxon>
        <taxon>Fungi</taxon>
        <taxon>Dikarya</taxon>
        <taxon>Ascomycota</taxon>
        <taxon>Pezizomycotina</taxon>
        <taxon>Leotiomycetes</taxon>
        <taxon>Helotiales</taxon>
        <taxon>Hyaloscyphaceae</taxon>
        <taxon>Hyaloscypha</taxon>
    </lineage>
</organism>
<dbReference type="PANTHER" id="PTHR33112">
    <property type="entry name" value="DOMAIN PROTEIN, PUTATIVE-RELATED"/>
    <property type="match status" value="1"/>
</dbReference>
<evidence type="ECO:0000259" key="1">
    <source>
        <dbReference type="Pfam" id="PF06985"/>
    </source>
</evidence>
<dbReference type="Proteomes" id="UP000235672">
    <property type="component" value="Unassembled WGS sequence"/>
</dbReference>
<proteinExistence type="predicted"/>
<accession>A0A2J6Q003</accession>
<dbReference type="OrthoDB" id="3519146at2759"/>
<dbReference type="EMBL" id="KZ613489">
    <property type="protein sequence ID" value="PMD19534.1"/>
    <property type="molecule type" value="Genomic_DNA"/>
</dbReference>
<evidence type="ECO:0000313" key="2">
    <source>
        <dbReference type="EMBL" id="PMD19534.1"/>
    </source>
</evidence>
<evidence type="ECO:0000313" key="3">
    <source>
        <dbReference type="Proteomes" id="UP000235672"/>
    </source>
</evidence>
<dbReference type="PANTHER" id="PTHR33112:SF9">
    <property type="entry name" value="HETEROKARYON INCOMPATIBILITY DOMAIN-CONTAINING PROTEIN"/>
    <property type="match status" value="1"/>
</dbReference>
<name>A0A2J6Q003_9HELO</name>
<dbReference type="InterPro" id="IPR010730">
    <property type="entry name" value="HET"/>
</dbReference>
<dbReference type="STRING" id="1745343.A0A2J6Q003"/>
<protein>
    <recommendedName>
        <fullName evidence="1">Heterokaryon incompatibility domain-containing protein</fullName>
    </recommendedName>
</protein>
<keyword evidence="3" id="KW-1185">Reference proteome</keyword>